<evidence type="ECO:0008006" key="3">
    <source>
        <dbReference type="Google" id="ProtNLM"/>
    </source>
</evidence>
<dbReference type="Pfam" id="PF02575">
    <property type="entry name" value="YbaB_DNA_bd"/>
    <property type="match status" value="1"/>
</dbReference>
<protein>
    <recommendedName>
        <fullName evidence="3">YbaB/EbfC DNA-binding family protein</fullName>
    </recommendedName>
</protein>
<evidence type="ECO:0000313" key="2">
    <source>
        <dbReference type="Proteomes" id="UP001501442"/>
    </source>
</evidence>
<organism evidence="1 2">
    <name type="scientific">Actinoallomurus vinaceus</name>
    <dbReference type="NCBI Taxonomy" id="1080074"/>
    <lineage>
        <taxon>Bacteria</taxon>
        <taxon>Bacillati</taxon>
        <taxon>Actinomycetota</taxon>
        <taxon>Actinomycetes</taxon>
        <taxon>Streptosporangiales</taxon>
        <taxon>Thermomonosporaceae</taxon>
        <taxon>Actinoallomurus</taxon>
    </lineage>
</organism>
<gene>
    <name evidence="1" type="ORF">GCM10023196_046760</name>
</gene>
<dbReference type="InterPro" id="IPR004401">
    <property type="entry name" value="YbaB/EbfC"/>
</dbReference>
<keyword evidence="2" id="KW-1185">Reference proteome</keyword>
<evidence type="ECO:0000313" key="1">
    <source>
        <dbReference type="EMBL" id="GAA4628814.1"/>
    </source>
</evidence>
<dbReference type="SUPFAM" id="SSF82607">
    <property type="entry name" value="YbaB-like"/>
    <property type="match status" value="1"/>
</dbReference>
<dbReference type="Gene3D" id="3.30.1310.10">
    <property type="entry name" value="Nucleoid-associated protein YbaB-like domain"/>
    <property type="match status" value="1"/>
</dbReference>
<dbReference type="EMBL" id="BAABHK010000006">
    <property type="protein sequence ID" value="GAA4628814.1"/>
    <property type="molecule type" value="Genomic_DNA"/>
</dbReference>
<dbReference type="RefSeq" id="WP_345433076.1">
    <property type="nucleotide sequence ID" value="NZ_BAABHK010000006.1"/>
</dbReference>
<dbReference type="Proteomes" id="UP001501442">
    <property type="component" value="Unassembled WGS sequence"/>
</dbReference>
<dbReference type="InterPro" id="IPR036894">
    <property type="entry name" value="YbaB-like_sf"/>
</dbReference>
<reference evidence="2" key="1">
    <citation type="journal article" date="2019" name="Int. J. Syst. Evol. Microbiol.">
        <title>The Global Catalogue of Microorganisms (GCM) 10K type strain sequencing project: providing services to taxonomists for standard genome sequencing and annotation.</title>
        <authorList>
            <consortium name="The Broad Institute Genomics Platform"/>
            <consortium name="The Broad Institute Genome Sequencing Center for Infectious Disease"/>
            <person name="Wu L."/>
            <person name="Ma J."/>
        </authorList>
    </citation>
    <scope>NUCLEOTIDE SEQUENCE [LARGE SCALE GENOMIC DNA]</scope>
    <source>
        <strain evidence="2">JCM 17939</strain>
    </source>
</reference>
<proteinExistence type="predicted"/>
<accession>A0ABP8UFP6</accession>
<sequence length="146" mass="16169">MMASQSARPELDEVLRHARAQADQARKLKEAVTGLRGTAESPDGRVKVECTADDPLATLLIDPRAMRLGSQELAEVIATVALHARQDLERRTNEVTTEIYGGADPLELFKAREAMTEALTEIRENMAKASEDAIGLVRHFTEKMQR</sequence>
<name>A0ABP8UFP6_9ACTN</name>
<comment type="caution">
    <text evidence="1">The sequence shown here is derived from an EMBL/GenBank/DDBJ whole genome shotgun (WGS) entry which is preliminary data.</text>
</comment>